<dbReference type="SUPFAM" id="SSF81606">
    <property type="entry name" value="PP2C-like"/>
    <property type="match status" value="1"/>
</dbReference>
<dbReference type="InterPro" id="IPR036457">
    <property type="entry name" value="PPM-type-like_dom_sf"/>
</dbReference>
<dbReference type="InterPro" id="IPR036890">
    <property type="entry name" value="HATPase_C_sf"/>
</dbReference>
<dbReference type="Pfam" id="PF07228">
    <property type="entry name" value="SpoIIE"/>
    <property type="match status" value="1"/>
</dbReference>
<keyword evidence="6" id="KW-1185">Reference proteome</keyword>
<organism evidence="5 6">
    <name type="scientific">Desulfonema magnum</name>
    <dbReference type="NCBI Taxonomy" id="45655"/>
    <lineage>
        <taxon>Bacteria</taxon>
        <taxon>Pseudomonadati</taxon>
        <taxon>Thermodesulfobacteriota</taxon>
        <taxon>Desulfobacteria</taxon>
        <taxon>Desulfobacterales</taxon>
        <taxon>Desulfococcaceae</taxon>
        <taxon>Desulfonema</taxon>
    </lineage>
</organism>
<dbReference type="SMART" id="SM00448">
    <property type="entry name" value="REC"/>
    <property type="match status" value="1"/>
</dbReference>
<name>A0A975BXV4_9BACT</name>
<evidence type="ECO:0000259" key="4">
    <source>
        <dbReference type="PROSITE" id="PS50110"/>
    </source>
</evidence>
<dbReference type="Proteomes" id="UP000663722">
    <property type="component" value="Chromosome"/>
</dbReference>
<dbReference type="InterPro" id="IPR003594">
    <property type="entry name" value="HATPase_dom"/>
</dbReference>
<dbReference type="EMBL" id="CP061800">
    <property type="protein sequence ID" value="QTA93831.1"/>
    <property type="molecule type" value="Genomic_DNA"/>
</dbReference>
<dbReference type="InterPro" id="IPR011006">
    <property type="entry name" value="CheY-like_superfamily"/>
</dbReference>
<dbReference type="SUPFAM" id="SSF55874">
    <property type="entry name" value="ATPase domain of HSP90 chaperone/DNA topoisomerase II/histidine kinase"/>
    <property type="match status" value="1"/>
</dbReference>
<evidence type="ECO:0000313" key="6">
    <source>
        <dbReference type="Proteomes" id="UP000663722"/>
    </source>
</evidence>
<dbReference type="KEGG" id="dmm:dnm_099390"/>
<dbReference type="CDD" id="cd16936">
    <property type="entry name" value="HATPase_RsbW-like"/>
    <property type="match status" value="1"/>
</dbReference>
<dbReference type="SMART" id="SM00331">
    <property type="entry name" value="PP2C_SIG"/>
    <property type="match status" value="1"/>
</dbReference>
<dbReference type="Pfam" id="PF00072">
    <property type="entry name" value="Response_reg"/>
    <property type="match status" value="1"/>
</dbReference>
<dbReference type="Pfam" id="PF13581">
    <property type="entry name" value="HATPase_c_2"/>
    <property type="match status" value="1"/>
</dbReference>
<dbReference type="GO" id="GO:0000160">
    <property type="term" value="P:phosphorelay signal transduction system"/>
    <property type="evidence" value="ECO:0007669"/>
    <property type="project" value="InterPro"/>
</dbReference>
<dbReference type="PANTHER" id="PTHR44591:SF3">
    <property type="entry name" value="RESPONSE REGULATORY DOMAIN-CONTAINING PROTEIN"/>
    <property type="match status" value="1"/>
</dbReference>
<dbReference type="PANTHER" id="PTHR44591">
    <property type="entry name" value="STRESS RESPONSE REGULATOR PROTEIN 1"/>
    <property type="match status" value="1"/>
</dbReference>
<dbReference type="InterPro" id="IPR001932">
    <property type="entry name" value="PPM-type_phosphatase-like_dom"/>
</dbReference>
<reference evidence="5" key="1">
    <citation type="journal article" date="2021" name="Microb. Physiol.">
        <title>Proteogenomic Insights into the Physiology of Marine, Sulfate-Reducing, Filamentous Desulfonema limicola and Desulfonema magnum.</title>
        <authorList>
            <person name="Schnaars V."/>
            <person name="Wohlbrand L."/>
            <person name="Scheve S."/>
            <person name="Hinrichs C."/>
            <person name="Reinhardt R."/>
            <person name="Rabus R."/>
        </authorList>
    </citation>
    <scope>NUCLEOTIDE SEQUENCE</scope>
    <source>
        <strain evidence="5">4be13</strain>
    </source>
</reference>
<feature type="domain" description="Response regulatory" evidence="4">
    <location>
        <begin position="9"/>
        <end position="124"/>
    </location>
</feature>
<evidence type="ECO:0000256" key="3">
    <source>
        <dbReference type="SAM" id="Coils"/>
    </source>
</evidence>
<dbReference type="SUPFAM" id="SSF52172">
    <property type="entry name" value="CheY-like"/>
    <property type="match status" value="1"/>
</dbReference>
<dbReference type="Gene3D" id="3.40.50.2300">
    <property type="match status" value="1"/>
</dbReference>
<protein>
    <submittedName>
        <fullName evidence="5">Signal transduction response regulator, receiver domain phosphatase PPM-type</fullName>
    </submittedName>
</protein>
<dbReference type="PROSITE" id="PS50110">
    <property type="entry name" value="RESPONSE_REGULATORY"/>
    <property type="match status" value="1"/>
</dbReference>
<accession>A0A975BXV4</accession>
<proteinExistence type="predicted"/>
<dbReference type="RefSeq" id="WP_207680581.1">
    <property type="nucleotide sequence ID" value="NZ_CP061800.1"/>
</dbReference>
<gene>
    <name evidence="5" type="ORF">dnm_099390</name>
</gene>
<evidence type="ECO:0000256" key="2">
    <source>
        <dbReference type="PROSITE-ProRule" id="PRU00169"/>
    </source>
</evidence>
<keyword evidence="3" id="KW-0175">Coiled coil</keyword>
<dbReference type="Gene3D" id="3.60.40.10">
    <property type="entry name" value="PPM-type phosphatase domain"/>
    <property type="match status" value="1"/>
</dbReference>
<sequence length="606" mass="69320">MNNKLPRQNILIVDDVPANIKMLQVTLMCDYDISVSTNGPEAIEIAISNPPDLILLDILMPEMDGYEVCRRLKANSRTRHIPVIFITAIDEEEEESKGFKLGAVDYIRKPFSPIIVKARVSTHLNLKLHRDHLEELNTVLKQEISERKRSEAALKHLLKKQDINIELAKKLLRLVNGTAPRYIDLTNGRILFVDAISLPCYAEGGDHYFVRPPGANKQGRPGKTFISLKDQSGHEVSCVLRSIITDLIHHAVLNDHTSATMEAVISRLNNEICYSEIFSKEDFFTSVSAEIDHETLIMKYVSTGHPPFLLIREGEIRDLPGPGEKGANIPIGIKGGITYAVGETRLREGDKLIFYTDGLTEMPLKKRKKMITSDELKGLVREIISQPRQEVHTEELAVSDIMNEILSRISKISEEEVMPRTYKNEAKNTSADDITILCMEIENQKNYCESVWKPRHSEEIAKLVIDLYEKFESEWHQRGYESPDPCLRIVLEEILLNAWIHGNHRDPDKSITVRWRFRNDFHLEVIDEGKGFDYQSVPDPRSDDNLTKPCGRGIFLIQHFASHVSWKNGGSHLITSFRRYPVPREKRNSARARKLMKLWGTYSREV</sequence>
<dbReference type="Gene3D" id="3.30.565.10">
    <property type="entry name" value="Histidine kinase-like ATPase, C-terminal domain"/>
    <property type="match status" value="1"/>
</dbReference>
<keyword evidence="1 2" id="KW-0597">Phosphoprotein</keyword>
<evidence type="ECO:0000256" key="1">
    <source>
        <dbReference type="ARBA" id="ARBA00022553"/>
    </source>
</evidence>
<feature type="coiled-coil region" evidence="3">
    <location>
        <begin position="133"/>
        <end position="160"/>
    </location>
</feature>
<dbReference type="InterPro" id="IPR001789">
    <property type="entry name" value="Sig_transdc_resp-reg_receiver"/>
</dbReference>
<dbReference type="CDD" id="cd19920">
    <property type="entry name" value="REC_PA4781-like"/>
    <property type="match status" value="1"/>
</dbReference>
<evidence type="ECO:0000313" key="5">
    <source>
        <dbReference type="EMBL" id="QTA93831.1"/>
    </source>
</evidence>
<feature type="modified residue" description="4-aspartylphosphate" evidence="2">
    <location>
        <position position="57"/>
    </location>
</feature>
<dbReference type="AlphaFoldDB" id="A0A975BXV4"/>
<dbReference type="InterPro" id="IPR050595">
    <property type="entry name" value="Bact_response_regulator"/>
</dbReference>